<dbReference type="FunFam" id="3.30.420.40:FF:000378">
    <property type="entry name" value="Actin-related protein 9"/>
    <property type="match status" value="1"/>
</dbReference>
<dbReference type="Proteomes" id="UP001189122">
    <property type="component" value="Unassembled WGS sequence"/>
</dbReference>
<gene>
    <name evidence="2" type="ORF">SI7747_02002066</name>
</gene>
<dbReference type="Pfam" id="PF00022">
    <property type="entry name" value="Actin"/>
    <property type="match status" value="1"/>
</dbReference>
<name>A0A7I8ICP2_SPIIN</name>
<dbReference type="AlphaFoldDB" id="A0A7I8ICP2"/>
<keyword evidence="3" id="KW-1185">Reference proteome</keyword>
<reference evidence="2 3" key="1">
    <citation type="submission" date="2019-12" db="EMBL/GenBank/DDBJ databases">
        <authorList>
            <person name="Scholz U."/>
            <person name="Mascher M."/>
            <person name="Fiebig A."/>
        </authorList>
    </citation>
    <scope>NUCLEOTIDE SEQUENCE</scope>
</reference>
<dbReference type="InterPro" id="IPR043129">
    <property type="entry name" value="ATPase_NBD"/>
</dbReference>
<dbReference type="Gene3D" id="3.30.420.40">
    <property type="match status" value="3"/>
</dbReference>
<comment type="similarity">
    <text evidence="1">Belongs to the actin family.</text>
</comment>
<organism evidence="2">
    <name type="scientific">Spirodela intermedia</name>
    <name type="common">Intermediate duckweed</name>
    <dbReference type="NCBI Taxonomy" id="51605"/>
    <lineage>
        <taxon>Eukaryota</taxon>
        <taxon>Viridiplantae</taxon>
        <taxon>Streptophyta</taxon>
        <taxon>Embryophyta</taxon>
        <taxon>Tracheophyta</taxon>
        <taxon>Spermatophyta</taxon>
        <taxon>Magnoliopsida</taxon>
        <taxon>Liliopsida</taxon>
        <taxon>Araceae</taxon>
        <taxon>Lemnoideae</taxon>
        <taxon>Spirodela</taxon>
    </lineage>
</organism>
<dbReference type="Gene3D" id="3.90.640.10">
    <property type="entry name" value="Actin, Chain A, domain 4"/>
    <property type="match status" value="1"/>
</dbReference>
<dbReference type="PANTHER" id="PTHR11937">
    <property type="entry name" value="ACTIN"/>
    <property type="match status" value="1"/>
</dbReference>
<dbReference type="EMBL" id="LR743589">
    <property type="protein sequence ID" value="CAA2615820.1"/>
    <property type="molecule type" value="Genomic_DNA"/>
</dbReference>
<dbReference type="FunFam" id="3.30.420.40:FF:000286">
    <property type="entry name" value="Actin-related protein 8"/>
    <property type="match status" value="1"/>
</dbReference>
<dbReference type="EMBL" id="CACRZD030000002">
    <property type="protein sequence ID" value="CAA6655526.1"/>
    <property type="molecule type" value="Genomic_DNA"/>
</dbReference>
<evidence type="ECO:0000313" key="3">
    <source>
        <dbReference type="Proteomes" id="UP001189122"/>
    </source>
</evidence>
<sequence>MDYLRMINPSQLMAERGSNLVVINPGSANVRIGLAREQTPFNVPHCIARHLKGSQASDFTLIDQPLNPQTTYAQKFEREEVYKSIASSMNVRFMDEDAEDSPFPRKMGRVDGYNTQSNKVNVGFNLTDVIEKKRRSSFAEDNSVKEGESLDLSTNVDDIEAQPDEDIYKEFFCGEDALRISSNEPYRLCRPIRRGHFNVSQHYSSQQVSEDLFTIWNWVLSEKLQIPTADRNQYSVILVVPETFDSREIREMLSVVLRDLKFNSAAVHQEGFAATCGNGLATACVVNLGAQVTSVICVEDGVAMPSTSVIVPYGGEDISRCLLWMQRYHQTWPIVHTNPLVEPNDLLILDKIKEACCVIREGDVDGMAVLHSNEEAKSGSFNIRLSALNVPPMGLFYPRILIPEEYPPPPRSWFNDNEDMLEDTWHVELPRRPDFSESSFLGMNNSQMMYDNNLFFPTRIKEEENLGLAEAITRSILSAGRLELQRKLFCSIQLIGGVALTKDLVAAVEERVLHTIPPNEAIDTVEVLQSRVDPSFVSWKGGAILGVLDFGRETWIHREDWIKSGIHIGSGRSTRTRIISKLKRWPSSTPNRHRLPRSSS</sequence>
<dbReference type="SMART" id="SM00268">
    <property type="entry name" value="ACTIN"/>
    <property type="match status" value="1"/>
</dbReference>
<protein>
    <submittedName>
        <fullName evidence="2">Uncharacterized protein</fullName>
    </submittedName>
</protein>
<accession>A0A7I8ICP2</accession>
<dbReference type="FunFam" id="3.30.420.40:FF:000353">
    <property type="entry name" value="Actin-related protein 9"/>
    <property type="match status" value="1"/>
</dbReference>
<evidence type="ECO:0000256" key="1">
    <source>
        <dbReference type="RuleBase" id="RU000487"/>
    </source>
</evidence>
<proteinExistence type="inferred from homology"/>
<dbReference type="CDD" id="cd10206">
    <property type="entry name" value="ASKHA_NBD_Arp8-like"/>
    <property type="match status" value="1"/>
</dbReference>
<dbReference type="SUPFAM" id="SSF53067">
    <property type="entry name" value="Actin-like ATPase domain"/>
    <property type="match status" value="2"/>
</dbReference>
<evidence type="ECO:0000313" key="2">
    <source>
        <dbReference type="EMBL" id="CAA2615820.1"/>
    </source>
</evidence>
<dbReference type="InterPro" id="IPR004000">
    <property type="entry name" value="Actin"/>
</dbReference>